<evidence type="ECO:0000313" key="1">
    <source>
        <dbReference type="EMBL" id="CAK6955364.1"/>
    </source>
</evidence>
<gene>
    <name evidence="1" type="ORF">FSCOSCO3_A014845</name>
</gene>
<reference evidence="1 2" key="1">
    <citation type="submission" date="2024-01" db="EMBL/GenBank/DDBJ databases">
        <authorList>
            <person name="Alioto T."/>
            <person name="Alioto T."/>
            <person name="Gomez Garrido J."/>
        </authorList>
    </citation>
    <scope>NUCLEOTIDE SEQUENCE [LARGE SCALE GENOMIC DNA]</scope>
</reference>
<comment type="caution">
    <text evidence="1">The sequence shown here is derived from an EMBL/GenBank/DDBJ whole genome shotgun (WGS) entry which is preliminary data.</text>
</comment>
<dbReference type="AlphaFoldDB" id="A0AAV1N997"/>
<sequence>MYCPVPLPLPYDSLLNCLLEHFKATGSHCQMLLYVRSKPGDDSQLILSERPPLIFHLGSNLKAARLDGGLEQRPSEAEPGVKDFQWESFLFKDPSDPTGLRLILRRISSACSAHVSCPSLPVSCNEPFTADKASNEFGSPSKCFFPLSSSSCTDEELEHKNDLYQ</sequence>
<dbReference type="Proteomes" id="UP001314229">
    <property type="component" value="Unassembled WGS sequence"/>
</dbReference>
<evidence type="ECO:0000313" key="2">
    <source>
        <dbReference type="Proteomes" id="UP001314229"/>
    </source>
</evidence>
<proteinExistence type="predicted"/>
<protein>
    <submittedName>
        <fullName evidence="1">Uncharacterized protein LOC122988870</fullName>
    </submittedName>
</protein>
<keyword evidence="2" id="KW-1185">Reference proteome</keyword>
<dbReference type="EMBL" id="CAWUFR010000021">
    <property type="protein sequence ID" value="CAK6955364.1"/>
    <property type="molecule type" value="Genomic_DNA"/>
</dbReference>
<accession>A0AAV1N997</accession>
<name>A0AAV1N997_SCOSC</name>
<organism evidence="1 2">
    <name type="scientific">Scomber scombrus</name>
    <name type="common">Atlantic mackerel</name>
    <name type="synonym">Scomber vernalis</name>
    <dbReference type="NCBI Taxonomy" id="13677"/>
    <lineage>
        <taxon>Eukaryota</taxon>
        <taxon>Metazoa</taxon>
        <taxon>Chordata</taxon>
        <taxon>Craniata</taxon>
        <taxon>Vertebrata</taxon>
        <taxon>Euteleostomi</taxon>
        <taxon>Actinopterygii</taxon>
        <taxon>Neopterygii</taxon>
        <taxon>Teleostei</taxon>
        <taxon>Neoteleostei</taxon>
        <taxon>Acanthomorphata</taxon>
        <taxon>Pelagiaria</taxon>
        <taxon>Scombriformes</taxon>
        <taxon>Scombridae</taxon>
        <taxon>Scomber</taxon>
    </lineage>
</organism>